<keyword evidence="1" id="KW-0862">Zinc</keyword>
<keyword evidence="3" id="KW-1185">Reference proteome</keyword>
<dbReference type="InterPro" id="IPR050072">
    <property type="entry name" value="Peptidase_M20A"/>
</dbReference>
<sequence length="89" mass="9628">MVPADAAHWSVDPFGGIVREGMLWGRGAVDMKDMDAMMITALEDILTSGRRPARDLVIGFFADEEAGECSVRTGSSTTIRSCSPEPPKR</sequence>
<protein>
    <submittedName>
        <fullName evidence="2">Uncharacterized protein</fullName>
    </submittedName>
</protein>
<gene>
    <name evidence="2" type="ORF">GCM10025866_31690</name>
</gene>
<dbReference type="SUPFAM" id="SSF53187">
    <property type="entry name" value="Zn-dependent exopeptidases"/>
    <property type="match status" value="1"/>
</dbReference>
<evidence type="ECO:0000313" key="3">
    <source>
        <dbReference type="Proteomes" id="UP001321498"/>
    </source>
</evidence>
<dbReference type="Gene3D" id="3.40.630.10">
    <property type="entry name" value="Zn peptidases"/>
    <property type="match status" value="1"/>
</dbReference>
<dbReference type="PANTHER" id="PTHR43808">
    <property type="entry name" value="ACETYLORNITHINE DEACETYLASE"/>
    <property type="match status" value="1"/>
</dbReference>
<dbReference type="Proteomes" id="UP001321498">
    <property type="component" value="Chromosome"/>
</dbReference>
<accession>A0ABM8GFX1</accession>
<proteinExistence type="predicted"/>
<reference evidence="3" key="1">
    <citation type="journal article" date="2019" name="Int. J. Syst. Evol. Microbiol.">
        <title>The Global Catalogue of Microorganisms (GCM) 10K type strain sequencing project: providing services to taxonomists for standard genome sequencing and annotation.</title>
        <authorList>
            <consortium name="The Broad Institute Genomics Platform"/>
            <consortium name="The Broad Institute Genome Sequencing Center for Infectious Disease"/>
            <person name="Wu L."/>
            <person name="Ma J."/>
        </authorList>
    </citation>
    <scope>NUCLEOTIDE SEQUENCE [LARGE SCALE GENOMIC DNA]</scope>
    <source>
        <strain evidence="3">NBRC 108725</strain>
    </source>
</reference>
<evidence type="ECO:0000256" key="1">
    <source>
        <dbReference type="ARBA" id="ARBA00022833"/>
    </source>
</evidence>
<dbReference type="EMBL" id="AP027731">
    <property type="protein sequence ID" value="BDZ47260.1"/>
    <property type="molecule type" value="Genomic_DNA"/>
</dbReference>
<evidence type="ECO:0000313" key="2">
    <source>
        <dbReference type="EMBL" id="BDZ47260.1"/>
    </source>
</evidence>
<dbReference type="Pfam" id="PF01546">
    <property type="entry name" value="Peptidase_M20"/>
    <property type="match status" value="1"/>
</dbReference>
<dbReference type="PANTHER" id="PTHR43808:SF8">
    <property type="entry name" value="PEPTIDASE M20 DIMERISATION DOMAIN-CONTAINING PROTEIN"/>
    <property type="match status" value="1"/>
</dbReference>
<organism evidence="2 3">
    <name type="scientific">Naasia aerilata</name>
    <dbReference type="NCBI Taxonomy" id="1162966"/>
    <lineage>
        <taxon>Bacteria</taxon>
        <taxon>Bacillati</taxon>
        <taxon>Actinomycetota</taxon>
        <taxon>Actinomycetes</taxon>
        <taxon>Micrococcales</taxon>
        <taxon>Microbacteriaceae</taxon>
        <taxon>Naasia</taxon>
    </lineage>
</organism>
<name>A0ABM8GFX1_9MICO</name>
<dbReference type="InterPro" id="IPR002933">
    <property type="entry name" value="Peptidase_M20"/>
</dbReference>